<dbReference type="EMBL" id="BMIB01000004">
    <property type="protein sequence ID" value="GGH78070.1"/>
    <property type="molecule type" value="Genomic_DNA"/>
</dbReference>
<evidence type="ECO:0000313" key="2">
    <source>
        <dbReference type="Proteomes" id="UP000627292"/>
    </source>
</evidence>
<name>A0A917N014_9BACT</name>
<dbReference type="InterPro" id="IPR032675">
    <property type="entry name" value="LRR_dom_sf"/>
</dbReference>
<dbReference type="AlphaFoldDB" id="A0A917N014"/>
<organism evidence="1 2">
    <name type="scientific">Filimonas zeae</name>
    <dbReference type="NCBI Taxonomy" id="1737353"/>
    <lineage>
        <taxon>Bacteria</taxon>
        <taxon>Pseudomonadati</taxon>
        <taxon>Bacteroidota</taxon>
        <taxon>Chitinophagia</taxon>
        <taxon>Chitinophagales</taxon>
        <taxon>Chitinophagaceae</taxon>
        <taxon>Filimonas</taxon>
    </lineage>
</organism>
<gene>
    <name evidence="1" type="ORF">GCM10011379_45380</name>
</gene>
<protein>
    <submittedName>
        <fullName evidence="1">Uncharacterized protein</fullName>
    </submittedName>
</protein>
<accession>A0A917N014</accession>
<evidence type="ECO:0000313" key="1">
    <source>
        <dbReference type="EMBL" id="GGH78070.1"/>
    </source>
</evidence>
<dbReference type="Proteomes" id="UP000627292">
    <property type="component" value="Unassembled WGS sequence"/>
</dbReference>
<dbReference type="SUPFAM" id="SSF52047">
    <property type="entry name" value="RNI-like"/>
    <property type="match status" value="1"/>
</dbReference>
<sequence length="438" mass="46783">MITRFKNKVMQFGGNISFIVSGNHFPNGAIQFVSAAPVQKNFTVSINYNDGTEPVVYSSLGSTGKVLNLYNPGHVNINPATANYSGKVFSDGNKNDRIVVINCSDWSVITGISMSGQLFSKTQSLGIPFRLMRNLAGFGATNGLGGGGAYARITDIDAALFSLPALRSLSLGGSSFEITSRYYGYLQPAFINPNLTSLLIGGPGYTGKSFTAANLTAINGVALPQLTSFSFNGGMIGGNDNGFGEGPFPVEWTTLNKLLVFGCNTTAWTSIPDRINSMSNTLTNLNFTYCGQIVSWANDLSNLVNLSTLVLTRCVNFPTTVPGYIASLTKLKNLNMGGVFPVNRQAGAIDAFIDNWYAFVVANAAITGANALPFRGMVFDIRSEDIVNIPDGVQIPTGVYQAPAGFVSGVSNGTPGSSLEKIYVMEVQYGHIWRYRTV</sequence>
<reference evidence="1" key="1">
    <citation type="journal article" date="2014" name="Int. J. Syst. Evol. Microbiol.">
        <title>Complete genome sequence of Corynebacterium casei LMG S-19264T (=DSM 44701T), isolated from a smear-ripened cheese.</title>
        <authorList>
            <consortium name="US DOE Joint Genome Institute (JGI-PGF)"/>
            <person name="Walter F."/>
            <person name="Albersmeier A."/>
            <person name="Kalinowski J."/>
            <person name="Ruckert C."/>
        </authorList>
    </citation>
    <scope>NUCLEOTIDE SEQUENCE</scope>
    <source>
        <strain evidence="1">CGMCC 1.15290</strain>
    </source>
</reference>
<reference evidence="1" key="2">
    <citation type="submission" date="2020-09" db="EMBL/GenBank/DDBJ databases">
        <authorList>
            <person name="Sun Q."/>
            <person name="Zhou Y."/>
        </authorList>
    </citation>
    <scope>NUCLEOTIDE SEQUENCE</scope>
    <source>
        <strain evidence="1">CGMCC 1.15290</strain>
    </source>
</reference>
<keyword evidence="2" id="KW-1185">Reference proteome</keyword>
<proteinExistence type="predicted"/>
<dbReference type="Gene3D" id="3.80.10.10">
    <property type="entry name" value="Ribonuclease Inhibitor"/>
    <property type="match status" value="1"/>
</dbReference>
<comment type="caution">
    <text evidence="1">The sequence shown here is derived from an EMBL/GenBank/DDBJ whole genome shotgun (WGS) entry which is preliminary data.</text>
</comment>